<accession>I3TVM7</accession>
<keyword evidence="1" id="KW-0614">Plasmid</keyword>
<keyword evidence="2" id="KW-1185">Reference proteome</keyword>
<name>I3TVM7_TISMK</name>
<protein>
    <recommendedName>
        <fullName evidence="3">MSMEG_0570 family nitrogen starvation response protein</fullName>
    </recommendedName>
</protein>
<dbReference type="AlphaFoldDB" id="I3TVM7"/>
<gene>
    <name evidence="1" type="ordered locus">TMO_c0205</name>
</gene>
<proteinExistence type="predicted"/>
<evidence type="ECO:0008006" key="3">
    <source>
        <dbReference type="Google" id="ProtNLM"/>
    </source>
</evidence>
<dbReference type="InterPro" id="IPR023846">
    <property type="entry name" value="CHP04042_MSMEG0570"/>
</dbReference>
<dbReference type="EMBL" id="CP003239">
    <property type="protein sequence ID" value="AFK56815.1"/>
    <property type="molecule type" value="Genomic_DNA"/>
</dbReference>
<geneLocation type="plasmid" evidence="1 2">
    <name>pTM3</name>
</geneLocation>
<reference evidence="1 2" key="1">
    <citation type="journal article" date="2012" name="J. Am. Chem. Soc.">
        <title>Bacterial biosynthesis and maturation of the didemnin anti-cancer agents.</title>
        <authorList>
            <person name="Xu Y."/>
            <person name="Kersten R.D."/>
            <person name="Nam S.J."/>
            <person name="Lu L."/>
            <person name="Al-Suwailem A.M."/>
            <person name="Zheng H."/>
            <person name="Fenical W."/>
            <person name="Dorrestein P.C."/>
            <person name="Moore B.S."/>
            <person name="Qian P.Y."/>
        </authorList>
    </citation>
    <scope>NUCLEOTIDE SEQUENCE [LARGE SCALE GENOMIC DNA]</scope>
    <source>
        <strain evidence="1 2">KA081020-065</strain>
    </source>
</reference>
<dbReference type="KEGG" id="tmo:TMO_c0205"/>
<organism evidence="1 2">
    <name type="scientific">Tistrella mobilis (strain KA081020-065)</name>
    <dbReference type="NCBI Taxonomy" id="1110502"/>
    <lineage>
        <taxon>Bacteria</taxon>
        <taxon>Pseudomonadati</taxon>
        <taxon>Pseudomonadota</taxon>
        <taxon>Alphaproteobacteria</taxon>
        <taxon>Geminicoccales</taxon>
        <taxon>Geminicoccaceae</taxon>
        <taxon>Tistrella</taxon>
    </lineage>
</organism>
<sequence>MTFTIRWPDGAVERCYSPSLVIRDHFAAGADYALADFRARARTALIEASDRVQARYGFPCSRAMGQLDRIEAGCARFATTAGARVRVERFDDPAE</sequence>
<dbReference type="PATRIC" id="fig|1110502.3.peg.5069"/>
<evidence type="ECO:0000313" key="2">
    <source>
        <dbReference type="Proteomes" id="UP000005258"/>
    </source>
</evidence>
<dbReference type="NCBIfam" id="TIGR04042">
    <property type="entry name" value="MSMEG_0570_fam"/>
    <property type="match status" value="1"/>
</dbReference>
<evidence type="ECO:0000313" key="1">
    <source>
        <dbReference type="EMBL" id="AFK56815.1"/>
    </source>
</evidence>
<dbReference type="Proteomes" id="UP000005258">
    <property type="component" value="Plasmid pTM3"/>
</dbReference>
<dbReference type="HOGENOM" id="CLU_163946_0_0_5"/>